<feature type="transmembrane region" description="Helical" evidence="1">
    <location>
        <begin position="207"/>
        <end position="227"/>
    </location>
</feature>
<feature type="transmembrane region" description="Helical" evidence="1">
    <location>
        <begin position="175"/>
        <end position="195"/>
    </location>
</feature>
<feature type="transmembrane region" description="Helical" evidence="1">
    <location>
        <begin position="247"/>
        <end position="268"/>
    </location>
</feature>
<keyword evidence="1" id="KW-0472">Membrane</keyword>
<keyword evidence="1" id="KW-0812">Transmembrane</keyword>
<feature type="transmembrane region" description="Helical" evidence="1">
    <location>
        <begin position="97"/>
        <end position="116"/>
    </location>
</feature>
<dbReference type="RefSeq" id="WP_197920177.1">
    <property type="nucleotide sequence ID" value="NZ_CAWPTA010000006.1"/>
</dbReference>
<dbReference type="Proteomes" id="UP000602442">
    <property type="component" value="Unassembled WGS sequence"/>
</dbReference>
<protein>
    <submittedName>
        <fullName evidence="2">Uncharacterized protein</fullName>
    </submittedName>
</protein>
<comment type="caution">
    <text evidence="2">The sequence shown here is derived from an EMBL/GenBank/DDBJ whole genome shotgun (WGS) entry which is preliminary data.</text>
</comment>
<keyword evidence="1" id="KW-1133">Transmembrane helix</keyword>
<accession>A0ABS0N3E5</accession>
<proteinExistence type="predicted"/>
<reference evidence="2 3" key="1">
    <citation type="submission" date="2020-11" db="EMBL/GenBank/DDBJ databases">
        <title>Erythrobacter sediminis sp. nov., a marine bacterium from a tidal flat of Garorim Bay.</title>
        <authorList>
            <person name="Kim D."/>
            <person name="Yoo Y."/>
            <person name="Kim J.-J."/>
        </authorList>
    </citation>
    <scope>NUCLEOTIDE SEQUENCE [LARGE SCALE GENOMIC DNA]</scope>
    <source>
        <strain evidence="2 3">JGD-13</strain>
    </source>
</reference>
<evidence type="ECO:0000256" key="1">
    <source>
        <dbReference type="SAM" id="Phobius"/>
    </source>
</evidence>
<sequence>MQGQVLGFSGADGAITGDDGKRYKFTRSEWKSERDPRGGERVDFIENADGTAGEIYPLKRAAAAPDFGAVLQSGGEGLSRMAEGAGASGIVEKMKSAPAMVIAGLILFVCLLLPYISVSFMGSDDTTSLIGFAVGGSTDLADLADYARDRAENTWLMAESDRATLRDVATVFDGLAIMGWTLLILPIFAGVTIFRAIKGQPTRTFEILTIVATGWAMLYFIGVQEVMAGAIEQRLGGFISADSVREGWSLGFGGYLLILLAVATVLNLTGKLKF</sequence>
<evidence type="ECO:0000313" key="3">
    <source>
        <dbReference type="Proteomes" id="UP000602442"/>
    </source>
</evidence>
<name>A0ABS0N3E5_9SPHN</name>
<keyword evidence="3" id="KW-1185">Reference proteome</keyword>
<dbReference type="EMBL" id="JAEANY010000001">
    <property type="protein sequence ID" value="MBH5321524.1"/>
    <property type="molecule type" value="Genomic_DNA"/>
</dbReference>
<organism evidence="2 3">
    <name type="scientific">Aurantiacibacter sediminis</name>
    <dbReference type="NCBI Taxonomy" id="2793064"/>
    <lineage>
        <taxon>Bacteria</taxon>
        <taxon>Pseudomonadati</taxon>
        <taxon>Pseudomonadota</taxon>
        <taxon>Alphaproteobacteria</taxon>
        <taxon>Sphingomonadales</taxon>
        <taxon>Erythrobacteraceae</taxon>
        <taxon>Aurantiacibacter</taxon>
    </lineage>
</organism>
<gene>
    <name evidence="2" type="ORF">I5L03_02855</name>
</gene>
<evidence type="ECO:0000313" key="2">
    <source>
        <dbReference type="EMBL" id="MBH5321524.1"/>
    </source>
</evidence>